<keyword evidence="3" id="KW-1185">Reference proteome</keyword>
<reference evidence="2 3" key="1">
    <citation type="submission" date="2018-11" db="EMBL/GenBank/DDBJ databases">
        <authorList>
            <consortium name="Pathogen Informatics"/>
        </authorList>
    </citation>
    <scope>NUCLEOTIDE SEQUENCE [LARGE SCALE GENOMIC DNA]</scope>
    <source>
        <strain>Denwood</strain>
        <strain evidence="3">Zambia</strain>
    </source>
</reference>
<feature type="non-terminal residue" evidence="2">
    <location>
        <position position="1"/>
    </location>
</feature>
<dbReference type="AlphaFoldDB" id="A0A183NR54"/>
<feature type="region of interest" description="Disordered" evidence="1">
    <location>
        <begin position="130"/>
        <end position="152"/>
    </location>
</feature>
<name>A0A183NR54_9TREM</name>
<sequence>LNNRFQALQDLLKEEETAIEDNWKGIKDALILTCEKVLGLKEHHDKEWISIETLYRIKERRNTKTTNISSRIRGEKIIAQAEYIKVNKQVKESNKADKQKCVKELATTTENAARVGNMKQLYDSTKKLAEKYSKAERPDKDKGGRPITETQEQRNRWVEYFEGLLNRPTPMNTPNIEAAHTGLPIDVNIPTLHTVDSSEPTR</sequence>
<protein>
    <submittedName>
        <fullName evidence="2">Uncharacterized protein</fullName>
    </submittedName>
</protein>
<gene>
    <name evidence="2" type="ORF">SMTD_LOCUS4591</name>
</gene>
<dbReference type="EMBL" id="UZAL01014039">
    <property type="protein sequence ID" value="VDP08880.1"/>
    <property type="molecule type" value="Genomic_DNA"/>
</dbReference>
<evidence type="ECO:0000313" key="2">
    <source>
        <dbReference type="EMBL" id="VDP08880.1"/>
    </source>
</evidence>
<evidence type="ECO:0000313" key="3">
    <source>
        <dbReference type="Proteomes" id="UP000269396"/>
    </source>
</evidence>
<accession>A0A183NR54</accession>
<dbReference type="Proteomes" id="UP000269396">
    <property type="component" value="Unassembled WGS sequence"/>
</dbReference>
<proteinExistence type="predicted"/>
<feature type="compositionally biased region" description="Basic and acidic residues" evidence="1">
    <location>
        <begin position="130"/>
        <end position="144"/>
    </location>
</feature>
<evidence type="ECO:0000256" key="1">
    <source>
        <dbReference type="SAM" id="MobiDB-lite"/>
    </source>
</evidence>
<organism evidence="2 3">
    <name type="scientific">Schistosoma mattheei</name>
    <dbReference type="NCBI Taxonomy" id="31246"/>
    <lineage>
        <taxon>Eukaryota</taxon>
        <taxon>Metazoa</taxon>
        <taxon>Spiralia</taxon>
        <taxon>Lophotrochozoa</taxon>
        <taxon>Platyhelminthes</taxon>
        <taxon>Trematoda</taxon>
        <taxon>Digenea</taxon>
        <taxon>Strigeidida</taxon>
        <taxon>Schistosomatoidea</taxon>
        <taxon>Schistosomatidae</taxon>
        <taxon>Schistosoma</taxon>
    </lineage>
</organism>
<dbReference type="STRING" id="31246.A0A183NR54"/>